<feature type="region of interest" description="Disordered" evidence="1">
    <location>
        <begin position="554"/>
        <end position="590"/>
    </location>
</feature>
<evidence type="ECO:0000313" key="2">
    <source>
        <dbReference type="EMBL" id="KAJ7199869.1"/>
    </source>
</evidence>
<name>A0AAD6V8C7_9AGAR</name>
<dbReference type="Proteomes" id="UP001219525">
    <property type="component" value="Unassembled WGS sequence"/>
</dbReference>
<gene>
    <name evidence="2" type="ORF">GGX14DRAFT_401150</name>
</gene>
<dbReference type="EMBL" id="JARJCW010000066">
    <property type="protein sequence ID" value="KAJ7199869.1"/>
    <property type="molecule type" value="Genomic_DNA"/>
</dbReference>
<keyword evidence="3" id="KW-1185">Reference proteome</keyword>
<feature type="region of interest" description="Disordered" evidence="1">
    <location>
        <begin position="370"/>
        <end position="396"/>
    </location>
</feature>
<organism evidence="2 3">
    <name type="scientific">Mycena pura</name>
    <dbReference type="NCBI Taxonomy" id="153505"/>
    <lineage>
        <taxon>Eukaryota</taxon>
        <taxon>Fungi</taxon>
        <taxon>Dikarya</taxon>
        <taxon>Basidiomycota</taxon>
        <taxon>Agaricomycotina</taxon>
        <taxon>Agaricomycetes</taxon>
        <taxon>Agaricomycetidae</taxon>
        <taxon>Agaricales</taxon>
        <taxon>Marasmiineae</taxon>
        <taxon>Mycenaceae</taxon>
        <taxon>Mycena</taxon>
    </lineage>
</organism>
<sequence>MAMATAVADGVQRCWEKYMYAAERDAAAARAGVCPTDHGAQTCRWVVQMYGKGTRAAFEPGNLMVIAGAAAWRGWRGRGILSMGGSGNLGVPVSDGDNVRLPVLRARQWLRGKRHARRAIERARSKSQAAAAAARRHGAVCVDGMLSMGGGGGSRGAPRECVRNKMSVCGVRARAGARNRVWCAPAVLEEAVLSVRVPVERLGEGAPAHHAVRARLRRRRRKHGFVCAGGGGACRDAVRMGMSGVCVARMRMERTRHWSGLPVSAECAGARTCKEAVRAATMATTRRGGGGGTLPSSADGVGGGVDAAYGASVGVVQVCDWPVRVRVLTTVGVGVDTSDGGVGFARAWSAGRQNEEYQNRRRGAMLNSALRQGETSDWPRRQRENTVGTRESLERGSDYRRLHERGKNRRTYRTGGDQRNRVVLVPVPLMASSAKCERVSKAKGLVNSFGYRVSDSEVGEEPWALPARPACGGCWSWKGKWRGVVTGSARCGSERERDSERVEREGLEDEEKAPKAQANSTTHWKAYKGSGGWANKRAGYSMLSRMLTAAGAMSVSSDQRPARALKIKPGEVLRPDERKKQKRRGTESGFAAQPAFWSTIRCNRRLTASWMSSEHNLKAKCKLENQHDVPPLVWT</sequence>
<accession>A0AAD6V8C7</accession>
<feature type="compositionally biased region" description="Basic and acidic residues" evidence="1">
    <location>
        <begin position="568"/>
        <end position="579"/>
    </location>
</feature>
<proteinExistence type="predicted"/>
<feature type="region of interest" description="Disordered" evidence="1">
    <location>
        <begin position="494"/>
        <end position="521"/>
    </location>
</feature>
<dbReference type="AlphaFoldDB" id="A0AAD6V8C7"/>
<comment type="caution">
    <text evidence="2">The sequence shown here is derived from an EMBL/GenBank/DDBJ whole genome shotgun (WGS) entry which is preliminary data.</text>
</comment>
<evidence type="ECO:0000313" key="3">
    <source>
        <dbReference type="Proteomes" id="UP001219525"/>
    </source>
</evidence>
<protein>
    <submittedName>
        <fullName evidence="2">Uncharacterized protein</fullName>
    </submittedName>
</protein>
<feature type="compositionally biased region" description="Basic and acidic residues" evidence="1">
    <location>
        <begin position="494"/>
        <end position="505"/>
    </location>
</feature>
<evidence type="ECO:0000256" key="1">
    <source>
        <dbReference type="SAM" id="MobiDB-lite"/>
    </source>
</evidence>
<reference evidence="2" key="1">
    <citation type="submission" date="2023-03" db="EMBL/GenBank/DDBJ databases">
        <title>Massive genome expansion in bonnet fungi (Mycena s.s.) driven by repeated elements and novel gene families across ecological guilds.</title>
        <authorList>
            <consortium name="Lawrence Berkeley National Laboratory"/>
            <person name="Harder C.B."/>
            <person name="Miyauchi S."/>
            <person name="Viragh M."/>
            <person name="Kuo A."/>
            <person name="Thoen E."/>
            <person name="Andreopoulos B."/>
            <person name="Lu D."/>
            <person name="Skrede I."/>
            <person name="Drula E."/>
            <person name="Henrissat B."/>
            <person name="Morin E."/>
            <person name="Kohler A."/>
            <person name="Barry K."/>
            <person name="LaButti K."/>
            <person name="Morin E."/>
            <person name="Salamov A."/>
            <person name="Lipzen A."/>
            <person name="Mereny Z."/>
            <person name="Hegedus B."/>
            <person name="Baldrian P."/>
            <person name="Stursova M."/>
            <person name="Weitz H."/>
            <person name="Taylor A."/>
            <person name="Grigoriev I.V."/>
            <person name="Nagy L.G."/>
            <person name="Martin F."/>
            <person name="Kauserud H."/>
        </authorList>
    </citation>
    <scope>NUCLEOTIDE SEQUENCE</scope>
    <source>
        <strain evidence="2">9144</strain>
    </source>
</reference>